<protein>
    <recommendedName>
        <fullName evidence="9">Signal recognition particle subunit SRP68</fullName>
    </recommendedName>
</protein>
<dbReference type="InterPro" id="IPR034652">
    <property type="entry name" value="SRP68-RBD"/>
</dbReference>
<evidence type="ECO:0000256" key="2">
    <source>
        <dbReference type="ARBA" id="ARBA00004604"/>
    </source>
</evidence>
<sequence>MPAISLPSDEPSLTTTLPIRKHKFKTPKIRLHLDDISHDGSSVFLSNIKGNEDLEQQVQNVLNLLYDHDTPQPGTRSVTFVLRAYQGLAYTTGIELDEDHKEIHINLDYIAKLKGEPRHEILGVICHELVHCFQWAAEGTCNGGLIEGVADYVRLNAGLAAKHWRQEANGKWDGGYQHTGYFLQYLEERFGAGTIKRLNQGLREGQYDEKKLFGGCCSGKEVEQLWKDYGEELARRKGSDEQPSKTEEGKTIPTDTPPKFDYSNHREALLVGDYNVYRTQLSRQLLAIRKRLGRATAKKEKFAKKEISASDVGSNLEFVHLLLLTAERAWAHAMFMKTSHGEDMSGKGITGSTRSHIISRLSKAAKTAGQLVELLNDRGISKANDQDVLEARAYRSSLAGAEEFEKQSEGQRDPEQSNDQRWQPCLRNYAEARVIYAALYERDRKEVYRDILANTIDPTIRYAAYQAHLSRTIAIPTIAKRYFPSEDKELVSLVEQVDQYALQDKPVPKNDEDKQASPQDVPNSVTWRGRKANIVDASIGQALAAVTAAEARLRSYLTSNETASNRDKAAAYDDVLTASQDAADATKRATDELEKERVDEGDPRMQDLRVTSLAVNYDLISWRVGRNRILIGDDDGLSFTALQPKKPKRPRKDGRPYPEKEEPRSRKLARLRERVVLYDATIQSVNSVKDLRGAMRDAAFVTELEGKEAYFRALKCLNISYSHSLLDGHLNALALLQRANELLSDLSPSDAAASDAPPTLHLTTPTAEAAQKHISALLSRTHALVELHELEANARVAAEKNMTSAFPLVQNLNAYPTPGVQVDPTNLVQYPPKVQPVPVKPLFLDVAWNYIDYPGREKEVPVKAAAAPADEPMVNGGQEEQPKKRGWFGFGR</sequence>
<keyword evidence="4" id="KW-0963">Cytoplasm</keyword>
<evidence type="ECO:0000256" key="10">
    <source>
        <dbReference type="SAM" id="MobiDB-lite"/>
    </source>
</evidence>
<dbReference type="CDD" id="cd15481">
    <property type="entry name" value="SRP68-RBD"/>
    <property type="match status" value="1"/>
</dbReference>
<dbReference type="InterPro" id="IPR007541">
    <property type="entry name" value="Uncharacterised_BSP"/>
</dbReference>
<comment type="caution">
    <text evidence="11">The sequence shown here is derived from an EMBL/GenBank/DDBJ whole genome shotgun (WGS) entry which is preliminary data.</text>
</comment>
<feature type="region of interest" description="Disordered" evidence="10">
    <location>
        <begin position="869"/>
        <end position="892"/>
    </location>
</feature>
<keyword evidence="6" id="KW-0733">Signal recognition particle</keyword>
<accession>A0AAN7VT48</accession>
<dbReference type="Pfam" id="PF16969">
    <property type="entry name" value="SRP68"/>
    <property type="match status" value="1"/>
</dbReference>
<dbReference type="GO" id="GO:0006614">
    <property type="term" value="P:SRP-dependent cotranslational protein targeting to membrane"/>
    <property type="evidence" value="ECO:0007669"/>
    <property type="project" value="InterPro"/>
</dbReference>
<comment type="subcellular location">
    <subcellularLocation>
        <location evidence="1">Cytoplasm</location>
    </subcellularLocation>
    <subcellularLocation>
        <location evidence="2">Nucleus</location>
        <location evidence="2">Nucleolus</location>
    </subcellularLocation>
</comment>
<evidence type="ECO:0000256" key="5">
    <source>
        <dbReference type="ARBA" id="ARBA00022884"/>
    </source>
</evidence>
<dbReference type="Proteomes" id="UP001310594">
    <property type="component" value="Unassembled WGS sequence"/>
</dbReference>
<evidence type="ECO:0000256" key="6">
    <source>
        <dbReference type="ARBA" id="ARBA00023135"/>
    </source>
</evidence>
<reference evidence="11" key="1">
    <citation type="submission" date="2023-08" db="EMBL/GenBank/DDBJ databases">
        <title>Black Yeasts Isolated from many extreme environments.</title>
        <authorList>
            <person name="Coleine C."/>
            <person name="Stajich J.E."/>
            <person name="Selbmann L."/>
        </authorList>
    </citation>
    <scope>NUCLEOTIDE SEQUENCE</scope>
    <source>
        <strain evidence="11">CCFEE 5810</strain>
    </source>
</reference>
<name>A0AAN7VT48_9PEZI</name>
<dbReference type="EMBL" id="JAVRQU010000007">
    <property type="protein sequence ID" value="KAK5700716.1"/>
    <property type="molecule type" value="Genomic_DNA"/>
</dbReference>
<keyword evidence="8" id="KW-0687">Ribonucleoprotein</keyword>
<dbReference type="GO" id="GO:0008312">
    <property type="term" value="F:7S RNA binding"/>
    <property type="evidence" value="ECO:0007669"/>
    <property type="project" value="InterPro"/>
</dbReference>
<feature type="compositionally biased region" description="Basic and acidic residues" evidence="10">
    <location>
        <begin position="233"/>
        <end position="250"/>
    </location>
</feature>
<keyword evidence="7" id="KW-0539">Nucleus</keyword>
<comment type="similarity">
    <text evidence="3">Belongs to the SRP68 family.</text>
</comment>
<keyword evidence="5" id="KW-0694">RNA-binding</keyword>
<feature type="compositionally biased region" description="Polar residues" evidence="10">
    <location>
        <begin position="516"/>
        <end position="525"/>
    </location>
</feature>
<dbReference type="GO" id="GO:0005047">
    <property type="term" value="F:signal recognition particle binding"/>
    <property type="evidence" value="ECO:0007669"/>
    <property type="project" value="InterPro"/>
</dbReference>
<dbReference type="Gene3D" id="1.10.3450.40">
    <property type="entry name" value="Signal recognition particle, SRP68 subunit, RNA-binding domain"/>
    <property type="match status" value="1"/>
</dbReference>
<evidence type="ECO:0000256" key="4">
    <source>
        <dbReference type="ARBA" id="ARBA00022490"/>
    </source>
</evidence>
<evidence type="ECO:0000256" key="8">
    <source>
        <dbReference type="ARBA" id="ARBA00023274"/>
    </source>
</evidence>
<dbReference type="AlphaFoldDB" id="A0AAN7VT48"/>
<evidence type="ECO:0000313" key="11">
    <source>
        <dbReference type="EMBL" id="KAK5700716.1"/>
    </source>
</evidence>
<feature type="region of interest" description="Disordered" evidence="10">
    <location>
        <begin position="402"/>
        <end position="423"/>
    </location>
</feature>
<evidence type="ECO:0000313" key="12">
    <source>
        <dbReference type="Proteomes" id="UP001310594"/>
    </source>
</evidence>
<organism evidence="11 12">
    <name type="scientific">Elasticomyces elasticus</name>
    <dbReference type="NCBI Taxonomy" id="574655"/>
    <lineage>
        <taxon>Eukaryota</taxon>
        <taxon>Fungi</taxon>
        <taxon>Dikarya</taxon>
        <taxon>Ascomycota</taxon>
        <taxon>Pezizomycotina</taxon>
        <taxon>Dothideomycetes</taxon>
        <taxon>Dothideomycetidae</taxon>
        <taxon>Mycosphaerellales</taxon>
        <taxon>Teratosphaeriaceae</taxon>
        <taxon>Elasticomyces</taxon>
    </lineage>
</organism>
<dbReference type="InterPro" id="IPR038253">
    <property type="entry name" value="SRP68_N_sf"/>
</dbReference>
<dbReference type="PANTHER" id="PTHR12860">
    <property type="entry name" value="SIGNAL RECOGNITION PARTICLE 68 KDA PROTEIN"/>
    <property type="match status" value="1"/>
</dbReference>
<feature type="compositionally biased region" description="Basic and acidic residues" evidence="10">
    <location>
        <begin position="584"/>
        <end position="602"/>
    </location>
</feature>
<evidence type="ECO:0000256" key="3">
    <source>
        <dbReference type="ARBA" id="ARBA00009352"/>
    </source>
</evidence>
<evidence type="ECO:0000256" key="9">
    <source>
        <dbReference type="ARBA" id="ARBA00029498"/>
    </source>
</evidence>
<evidence type="ECO:0000256" key="7">
    <source>
        <dbReference type="ARBA" id="ARBA00023242"/>
    </source>
</evidence>
<dbReference type="GO" id="GO:0005786">
    <property type="term" value="C:signal recognition particle, endoplasmic reticulum targeting"/>
    <property type="evidence" value="ECO:0007669"/>
    <property type="project" value="UniProtKB-KW"/>
</dbReference>
<feature type="region of interest" description="Disordered" evidence="10">
    <location>
        <begin position="640"/>
        <end position="666"/>
    </location>
</feature>
<feature type="compositionally biased region" description="Basic and acidic residues" evidence="10">
    <location>
        <begin position="403"/>
        <end position="415"/>
    </location>
</feature>
<feature type="region of interest" description="Disordered" evidence="10">
    <location>
        <begin position="504"/>
        <end position="525"/>
    </location>
</feature>
<feature type="compositionally biased region" description="Basic and acidic residues" evidence="10">
    <location>
        <begin position="653"/>
        <end position="666"/>
    </location>
</feature>
<dbReference type="GO" id="GO:0005730">
    <property type="term" value="C:nucleolus"/>
    <property type="evidence" value="ECO:0007669"/>
    <property type="project" value="UniProtKB-SubCell"/>
</dbReference>
<dbReference type="PANTHER" id="PTHR12860:SF0">
    <property type="entry name" value="SIGNAL RECOGNITION PARTICLE SUBUNIT SRP68"/>
    <property type="match status" value="1"/>
</dbReference>
<evidence type="ECO:0000256" key="1">
    <source>
        <dbReference type="ARBA" id="ARBA00004496"/>
    </source>
</evidence>
<feature type="region of interest" description="Disordered" evidence="10">
    <location>
        <begin position="582"/>
        <end position="602"/>
    </location>
</feature>
<gene>
    <name evidence="11" type="primary">SRP68</name>
    <name evidence="11" type="ORF">LTR97_005233</name>
</gene>
<dbReference type="Pfam" id="PF04450">
    <property type="entry name" value="BSP"/>
    <property type="match status" value="1"/>
</dbReference>
<feature type="region of interest" description="Disordered" evidence="10">
    <location>
        <begin position="233"/>
        <end position="259"/>
    </location>
</feature>
<feature type="compositionally biased region" description="Basic and acidic residues" evidence="10">
    <location>
        <begin position="506"/>
        <end position="515"/>
    </location>
</feature>
<dbReference type="InterPro" id="IPR026258">
    <property type="entry name" value="SRP68"/>
</dbReference>
<proteinExistence type="inferred from homology"/>
<dbReference type="GO" id="GO:0030942">
    <property type="term" value="F:endoplasmic reticulum signal peptide binding"/>
    <property type="evidence" value="ECO:0007669"/>
    <property type="project" value="InterPro"/>
</dbReference>